<dbReference type="HOGENOM" id="CLU_2878477_0_0_7"/>
<gene>
    <name evidence="2" type="ordered locus">Deba_0667</name>
</gene>
<feature type="transmembrane region" description="Helical" evidence="1">
    <location>
        <begin position="37"/>
        <end position="57"/>
    </location>
</feature>
<dbReference type="EMBL" id="CP002085">
    <property type="protein sequence ID" value="ADK84039.1"/>
    <property type="molecule type" value="Genomic_DNA"/>
</dbReference>
<dbReference type="STRING" id="644282.Deba_0667"/>
<evidence type="ECO:0000256" key="1">
    <source>
        <dbReference type="SAM" id="Phobius"/>
    </source>
</evidence>
<keyword evidence="3" id="KW-1185">Reference proteome</keyword>
<dbReference type="AlphaFoldDB" id="E1QEQ3"/>
<dbReference type="RefSeq" id="WP_013257494.1">
    <property type="nucleotide sequence ID" value="NC_014365.1"/>
</dbReference>
<keyword evidence="1" id="KW-0472">Membrane</keyword>
<keyword evidence="1" id="KW-1133">Transmembrane helix</keyword>
<protein>
    <submittedName>
        <fullName evidence="2">Uncharacterized protein</fullName>
    </submittedName>
</protein>
<name>E1QEQ3_DESB2</name>
<dbReference type="KEGG" id="dbr:Deba_0667"/>
<sequence length="63" mass="7406">MNKVVIGLVLILAGLGYVALCHFYPSPQAWWWLEFTQARWVMFALFIAGWLVLRTGLRRGRRR</sequence>
<reference evidence="2 3" key="1">
    <citation type="journal article" date="2010" name="Stand. Genomic Sci.">
        <title>Complete genome sequence of Desulfarculus baarsii type strain (2st14).</title>
        <authorList>
            <person name="Sun H."/>
            <person name="Spring S."/>
            <person name="Lapidus A."/>
            <person name="Davenport K."/>
            <person name="Del Rio T.G."/>
            <person name="Tice H."/>
            <person name="Nolan M."/>
            <person name="Copeland A."/>
            <person name="Cheng J.F."/>
            <person name="Lucas S."/>
            <person name="Tapia R."/>
            <person name="Goodwin L."/>
            <person name="Pitluck S."/>
            <person name="Ivanova N."/>
            <person name="Pagani I."/>
            <person name="Mavromatis K."/>
            <person name="Ovchinnikova G."/>
            <person name="Pati A."/>
            <person name="Chen A."/>
            <person name="Palaniappan K."/>
            <person name="Hauser L."/>
            <person name="Chang Y.J."/>
            <person name="Jeffries C.D."/>
            <person name="Detter J.C."/>
            <person name="Han C."/>
            <person name="Rohde M."/>
            <person name="Brambilla E."/>
            <person name="Goker M."/>
            <person name="Woyke T."/>
            <person name="Bristow J."/>
            <person name="Eisen J.A."/>
            <person name="Markowitz V."/>
            <person name="Hugenholtz P."/>
            <person name="Kyrpides N.C."/>
            <person name="Klenk H.P."/>
            <person name="Land M."/>
        </authorList>
    </citation>
    <scope>NUCLEOTIDE SEQUENCE [LARGE SCALE GENOMIC DNA]</scope>
    <source>
        <strain evidence="3">ATCC 33931 / DSM 2075 / LMG 7858 / VKM B-1802 / 2st14</strain>
    </source>
</reference>
<keyword evidence="1" id="KW-0812">Transmembrane</keyword>
<organism evidence="2 3">
    <name type="scientific">Desulfarculus baarsii (strain ATCC 33931 / DSM 2075 / LMG 7858 / VKM B-1802 / 2st14)</name>
    <dbReference type="NCBI Taxonomy" id="644282"/>
    <lineage>
        <taxon>Bacteria</taxon>
        <taxon>Pseudomonadati</taxon>
        <taxon>Thermodesulfobacteriota</taxon>
        <taxon>Desulfarculia</taxon>
        <taxon>Desulfarculales</taxon>
        <taxon>Desulfarculaceae</taxon>
        <taxon>Desulfarculus</taxon>
    </lineage>
</organism>
<evidence type="ECO:0000313" key="2">
    <source>
        <dbReference type="EMBL" id="ADK84039.1"/>
    </source>
</evidence>
<dbReference type="Proteomes" id="UP000009047">
    <property type="component" value="Chromosome"/>
</dbReference>
<accession>E1QEQ3</accession>
<proteinExistence type="predicted"/>
<evidence type="ECO:0000313" key="3">
    <source>
        <dbReference type="Proteomes" id="UP000009047"/>
    </source>
</evidence>